<proteinExistence type="predicted"/>
<evidence type="ECO:0000313" key="2">
    <source>
        <dbReference type="EMBL" id="VDP40035.1"/>
    </source>
</evidence>
<sequence length="68" mass="7526">MALWSLFLAVVVSVIKGQELTPQRFCEAYVQCTAVATLEERICIGEYIVPSYNGNPNRTSPDDSAIDM</sequence>
<name>A0A183GLR5_HELPZ</name>
<evidence type="ECO:0000313" key="4">
    <source>
        <dbReference type="WBParaSite" id="HPBE_0002363501-mRNA-1"/>
    </source>
</evidence>
<dbReference type="OrthoDB" id="5794013at2759"/>
<feature type="chain" id="PRO_5044552133" evidence="1">
    <location>
        <begin position="18"/>
        <end position="68"/>
    </location>
</feature>
<feature type="signal peptide" evidence="1">
    <location>
        <begin position="1"/>
        <end position="17"/>
    </location>
</feature>
<dbReference type="Proteomes" id="UP000050761">
    <property type="component" value="Unassembled WGS sequence"/>
</dbReference>
<reference evidence="2 3" key="1">
    <citation type="submission" date="2018-11" db="EMBL/GenBank/DDBJ databases">
        <authorList>
            <consortium name="Pathogen Informatics"/>
        </authorList>
    </citation>
    <scope>NUCLEOTIDE SEQUENCE [LARGE SCALE GENOMIC DNA]</scope>
</reference>
<reference evidence="4" key="2">
    <citation type="submission" date="2019-09" db="UniProtKB">
        <authorList>
            <consortium name="WormBaseParasite"/>
        </authorList>
    </citation>
    <scope>IDENTIFICATION</scope>
</reference>
<accession>A0A183GLR5</accession>
<keyword evidence="1" id="KW-0732">Signal</keyword>
<accession>A0A3P8E7B7</accession>
<dbReference type="WBParaSite" id="HPBE_0002363501-mRNA-1">
    <property type="protein sequence ID" value="HPBE_0002363501-mRNA-1"/>
    <property type="gene ID" value="HPBE_0002363501"/>
</dbReference>
<keyword evidence="3" id="KW-1185">Reference proteome</keyword>
<evidence type="ECO:0000313" key="3">
    <source>
        <dbReference type="Proteomes" id="UP000050761"/>
    </source>
</evidence>
<gene>
    <name evidence="2" type="ORF">HPBE_LOCUS23634</name>
</gene>
<organism evidence="3 4">
    <name type="scientific">Heligmosomoides polygyrus</name>
    <name type="common">Parasitic roundworm</name>
    <dbReference type="NCBI Taxonomy" id="6339"/>
    <lineage>
        <taxon>Eukaryota</taxon>
        <taxon>Metazoa</taxon>
        <taxon>Ecdysozoa</taxon>
        <taxon>Nematoda</taxon>
        <taxon>Chromadorea</taxon>
        <taxon>Rhabditida</taxon>
        <taxon>Rhabditina</taxon>
        <taxon>Rhabditomorpha</taxon>
        <taxon>Strongyloidea</taxon>
        <taxon>Heligmosomidae</taxon>
        <taxon>Heligmosomoides</taxon>
    </lineage>
</organism>
<evidence type="ECO:0000256" key="1">
    <source>
        <dbReference type="SAM" id="SignalP"/>
    </source>
</evidence>
<dbReference type="AlphaFoldDB" id="A0A183GLR5"/>
<dbReference type="EMBL" id="UZAH01035288">
    <property type="protein sequence ID" value="VDP40035.1"/>
    <property type="molecule type" value="Genomic_DNA"/>
</dbReference>
<protein>
    <submittedName>
        <fullName evidence="4">Secreted protein</fullName>
    </submittedName>
</protein>